<feature type="domain" description="Aminotransferase-like plant mobile" evidence="1">
    <location>
        <begin position="133"/>
        <end position="321"/>
    </location>
</feature>
<dbReference type="PANTHER" id="PTHR46033:SF65">
    <property type="entry name" value="AMINOTRANSFERASE-LIKE PLANT MOBILE DOMAIN-CONTAINING PROTEIN"/>
    <property type="match status" value="1"/>
</dbReference>
<accession>A0A392M3J6</accession>
<dbReference type="Pfam" id="PF10536">
    <property type="entry name" value="PMD"/>
    <property type="match status" value="1"/>
</dbReference>
<dbReference type="InterPro" id="IPR044824">
    <property type="entry name" value="MAIN-like"/>
</dbReference>
<evidence type="ECO:0000313" key="3">
    <source>
        <dbReference type="Proteomes" id="UP000265520"/>
    </source>
</evidence>
<organism evidence="2 3">
    <name type="scientific">Trifolium medium</name>
    <dbReference type="NCBI Taxonomy" id="97028"/>
    <lineage>
        <taxon>Eukaryota</taxon>
        <taxon>Viridiplantae</taxon>
        <taxon>Streptophyta</taxon>
        <taxon>Embryophyta</taxon>
        <taxon>Tracheophyta</taxon>
        <taxon>Spermatophyta</taxon>
        <taxon>Magnoliopsida</taxon>
        <taxon>eudicotyledons</taxon>
        <taxon>Gunneridae</taxon>
        <taxon>Pentapetalae</taxon>
        <taxon>rosids</taxon>
        <taxon>fabids</taxon>
        <taxon>Fabales</taxon>
        <taxon>Fabaceae</taxon>
        <taxon>Papilionoideae</taxon>
        <taxon>50 kb inversion clade</taxon>
        <taxon>NPAAA clade</taxon>
        <taxon>Hologalegina</taxon>
        <taxon>IRL clade</taxon>
        <taxon>Trifolieae</taxon>
        <taxon>Trifolium</taxon>
    </lineage>
</organism>
<keyword evidence="3" id="KW-1185">Reference proteome</keyword>
<gene>
    <name evidence="2" type="ORF">A2U01_0002644</name>
</gene>
<dbReference type="Proteomes" id="UP000265520">
    <property type="component" value="Unassembled WGS sequence"/>
</dbReference>
<dbReference type="PANTHER" id="PTHR46033">
    <property type="entry name" value="PROTEIN MAIN-LIKE 2"/>
    <property type="match status" value="1"/>
</dbReference>
<sequence>MASGSNQQEELPLAGKWTDENLKGYAPNQVPEPVTRLKSLWETQVIFPYSLNGTTHAFGGPKPDDNNRNKKTMSFFPLYQSSSPRAFLKEPYNFTYIKPTNKVFRSAPSHKDKYIAWLDRVQHDFEGIWQTAGIFDLIQLSRTGLKYDQEMIIVALHFFETSTNTFHFECGMMTPTLFDVAAITGLSPLGDTYDPYKSTRNIEVVMRDKTYTKYIAEQHKDTEEVSDEEHVAFLALWLSQYVFCTRSLQVAKMFVPMATQLHECHQFGFGRLLLGCLYEAMRIVCGNIKKAGDGSTFLGDGSTFLGSGPFWLLQLWLNATFSKELEIFLREQYYPESAERQIEGIRLARMIPRPRGKLVQHGLFIHFLHYQNMKKNKMPFGQHI</sequence>
<protein>
    <recommendedName>
        <fullName evidence="1">Aminotransferase-like plant mobile domain-containing protein</fullName>
    </recommendedName>
</protein>
<dbReference type="GO" id="GO:0010073">
    <property type="term" value="P:meristem maintenance"/>
    <property type="evidence" value="ECO:0007669"/>
    <property type="project" value="InterPro"/>
</dbReference>
<evidence type="ECO:0000259" key="1">
    <source>
        <dbReference type="Pfam" id="PF10536"/>
    </source>
</evidence>
<dbReference type="AlphaFoldDB" id="A0A392M3J6"/>
<proteinExistence type="predicted"/>
<comment type="caution">
    <text evidence="2">The sequence shown here is derived from an EMBL/GenBank/DDBJ whole genome shotgun (WGS) entry which is preliminary data.</text>
</comment>
<evidence type="ECO:0000313" key="2">
    <source>
        <dbReference type="EMBL" id="MCH81851.1"/>
    </source>
</evidence>
<dbReference type="EMBL" id="LXQA010002865">
    <property type="protein sequence ID" value="MCH81851.1"/>
    <property type="molecule type" value="Genomic_DNA"/>
</dbReference>
<reference evidence="2 3" key="1">
    <citation type="journal article" date="2018" name="Front. Plant Sci.">
        <title>Red Clover (Trifolium pratense) and Zigzag Clover (T. medium) - A Picture of Genomic Similarities and Differences.</title>
        <authorList>
            <person name="Dluhosova J."/>
            <person name="Istvanek J."/>
            <person name="Nedelnik J."/>
            <person name="Repkova J."/>
        </authorList>
    </citation>
    <scope>NUCLEOTIDE SEQUENCE [LARGE SCALE GENOMIC DNA]</scope>
    <source>
        <strain evidence="3">cv. 10/8</strain>
        <tissue evidence="2">Leaf</tissue>
    </source>
</reference>
<dbReference type="InterPro" id="IPR019557">
    <property type="entry name" value="AminoTfrase-like_pln_mobile"/>
</dbReference>
<name>A0A392M3J6_9FABA</name>